<dbReference type="RefSeq" id="WP_148975906.1">
    <property type="nucleotide sequence ID" value="NZ_VTER01000008.1"/>
</dbReference>
<feature type="chain" id="PRO_5023128048" evidence="1">
    <location>
        <begin position="22"/>
        <end position="252"/>
    </location>
</feature>
<proteinExistence type="predicted"/>
<feature type="signal peptide" evidence="1">
    <location>
        <begin position="1"/>
        <end position="21"/>
    </location>
</feature>
<dbReference type="AlphaFoldDB" id="A0A5D4R6W1"/>
<name>A0A5D4R6W1_9BACI</name>
<reference evidence="2 3" key="1">
    <citation type="submission" date="2019-08" db="EMBL/GenBank/DDBJ databases">
        <title>Bacillus genomes from the desert of Cuatro Cienegas, Coahuila.</title>
        <authorList>
            <person name="Olmedo-Alvarez G."/>
        </authorList>
    </citation>
    <scope>NUCLEOTIDE SEQUENCE [LARGE SCALE GENOMIC DNA]</scope>
    <source>
        <strain evidence="2 3">CH446_14T</strain>
    </source>
</reference>
<dbReference type="EMBL" id="VTER01000008">
    <property type="protein sequence ID" value="TYS46329.1"/>
    <property type="molecule type" value="Genomic_DNA"/>
</dbReference>
<organism evidence="2 3">
    <name type="scientific">Bacillus infantis</name>
    <dbReference type="NCBI Taxonomy" id="324767"/>
    <lineage>
        <taxon>Bacteria</taxon>
        <taxon>Bacillati</taxon>
        <taxon>Bacillota</taxon>
        <taxon>Bacilli</taxon>
        <taxon>Bacillales</taxon>
        <taxon>Bacillaceae</taxon>
        <taxon>Bacillus</taxon>
    </lineage>
</organism>
<protein>
    <submittedName>
        <fullName evidence="2">Uncharacterized protein</fullName>
    </submittedName>
</protein>
<comment type="caution">
    <text evidence="2">The sequence shown here is derived from an EMBL/GenBank/DDBJ whole genome shotgun (WGS) entry which is preliminary data.</text>
</comment>
<gene>
    <name evidence="2" type="ORF">FZD51_17280</name>
</gene>
<sequence>MKKYGLILLIILFSFSTSAFAQPETASLIPSEKQFLKLVKKTEEYKDFKDDFLSNDPYILNPLKDEKDQQYGWIVQYEIKYKEEASLAAGGAATVSFSSILTFAYDSINDDMQAYIIDYSSILKDKAIYLEELSTGTTTAIDVSETDLYAELAVQTEEKAESMVSSAGLQSGNPAAEEGVNVSNYLCWQCTNYTNGSVSLPCANLVGSYCSSGSQYSVGRLLCAGKTIIDCYVPKDKVCVKGVWKTTCPAPA</sequence>
<accession>A0A5D4R6W1</accession>
<dbReference type="Proteomes" id="UP000322139">
    <property type="component" value="Unassembled WGS sequence"/>
</dbReference>
<evidence type="ECO:0000313" key="2">
    <source>
        <dbReference type="EMBL" id="TYS46329.1"/>
    </source>
</evidence>
<evidence type="ECO:0000313" key="3">
    <source>
        <dbReference type="Proteomes" id="UP000322139"/>
    </source>
</evidence>
<evidence type="ECO:0000256" key="1">
    <source>
        <dbReference type="SAM" id="SignalP"/>
    </source>
</evidence>
<keyword evidence="1" id="KW-0732">Signal</keyword>